<feature type="compositionally biased region" description="Low complexity" evidence="6">
    <location>
        <begin position="367"/>
        <end position="382"/>
    </location>
</feature>
<keyword evidence="5" id="KW-0143">Chaperone</keyword>
<dbReference type="PROSITE" id="PS01036">
    <property type="entry name" value="HSP70_3"/>
    <property type="match status" value="1"/>
</dbReference>
<gene>
    <name evidence="8" type="ORF">EV191_1011320</name>
</gene>
<keyword evidence="4" id="KW-0346">Stress response</keyword>
<dbReference type="RefSeq" id="WP_165912838.1">
    <property type="nucleotide sequence ID" value="NZ_SLXQ01000001.1"/>
</dbReference>
<dbReference type="AlphaFoldDB" id="A0A4R2RD75"/>
<feature type="compositionally biased region" description="Polar residues" evidence="6">
    <location>
        <begin position="389"/>
        <end position="408"/>
    </location>
</feature>
<evidence type="ECO:0000256" key="2">
    <source>
        <dbReference type="ARBA" id="ARBA00022741"/>
    </source>
</evidence>
<feature type="region of interest" description="Disordered" evidence="6">
    <location>
        <begin position="442"/>
        <end position="475"/>
    </location>
</feature>
<dbReference type="EMBL" id="SLXQ01000001">
    <property type="protein sequence ID" value="TCP57365.1"/>
    <property type="molecule type" value="Genomic_DNA"/>
</dbReference>
<keyword evidence="7" id="KW-0812">Transmembrane</keyword>
<name>A0A4R2RD75_9PSEU</name>
<dbReference type="Gene3D" id="3.90.640.10">
    <property type="entry name" value="Actin, Chain A, domain 4"/>
    <property type="match status" value="1"/>
</dbReference>
<protein>
    <submittedName>
        <fullName evidence="8">Hsp70 protein</fullName>
    </submittedName>
</protein>
<keyword evidence="7" id="KW-0472">Membrane</keyword>
<reference evidence="8 9" key="1">
    <citation type="submission" date="2019-03" db="EMBL/GenBank/DDBJ databases">
        <title>Genomic Encyclopedia of Type Strains, Phase IV (KMG-IV): sequencing the most valuable type-strain genomes for metagenomic binning, comparative biology and taxonomic classification.</title>
        <authorList>
            <person name="Goeker M."/>
        </authorList>
    </citation>
    <scope>NUCLEOTIDE SEQUENCE [LARGE SCALE GENOMIC DNA]</scope>
    <source>
        <strain evidence="8 9">DSM 45765</strain>
    </source>
</reference>
<evidence type="ECO:0000256" key="1">
    <source>
        <dbReference type="ARBA" id="ARBA00007381"/>
    </source>
</evidence>
<proteinExistence type="inferred from homology"/>
<dbReference type="PANTHER" id="PTHR42749">
    <property type="entry name" value="CELL SHAPE-DETERMINING PROTEIN MREB"/>
    <property type="match status" value="1"/>
</dbReference>
<dbReference type="Pfam" id="PF00012">
    <property type="entry name" value="HSP70"/>
    <property type="match status" value="1"/>
</dbReference>
<evidence type="ECO:0000256" key="6">
    <source>
        <dbReference type="SAM" id="MobiDB-lite"/>
    </source>
</evidence>
<dbReference type="GO" id="GO:0140662">
    <property type="term" value="F:ATP-dependent protein folding chaperone"/>
    <property type="evidence" value="ECO:0007669"/>
    <property type="project" value="InterPro"/>
</dbReference>
<accession>A0A4R2RD75</accession>
<evidence type="ECO:0000313" key="9">
    <source>
        <dbReference type="Proteomes" id="UP000294911"/>
    </source>
</evidence>
<evidence type="ECO:0000256" key="7">
    <source>
        <dbReference type="SAM" id="Phobius"/>
    </source>
</evidence>
<dbReference type="InterPro" id="IPR018181">
    <property type="entry name" value="Heat_shock_70_CS"/>
</dbReference>
<evidence type="ECO:0000256" key="4">
    <source>
        <dbReference type="ARBA" id="ARBA00023016"/>
    </source>
</evidence>
<organism evidence="8 9">
    <name type="scientific">Tamaricihabitans halophyticus</name>
    <dbReference type="NCBI Taxonomy" id="1262583"/>
    <lineage>
        <taxon>Bacteria</taxon>
        <taxon>Bacillati</taxon>
        <taxon>Actinomycetota</taxon>
        <taxon>Actinomycetes</taxon>
        <taxon>Pseudonocardiales</taxon>
        <taxon>Pseudonocardiaceae</taxon>
        <taxon>Tamaricihabitans</taxon>
    </lineage>
</organism>
<evidence type="ECO:0000256" key="5">
    <source>
        <dbReference type="ARBA" id="ARBA00023186"/>
    </source>
</evidence>
<dbReference type="InterPro" id="IPR013126">
    <property type="entry name" value="Hsp_70_fam"/>
</dbReference>
<keyword evidence="9" id="KW-1185">Reference proteome</keyword>
<dbReference type="Proteomes" id="UP000294911">
    <property type="component" value="Unassembled WGS sequence"/>
</dbReference>
<dbReference type="PANTHER" id="PTHR42749:SF1">
    <property type="entry name" value="CELL SHAPE-DETERMINING PROTEIN MREB"/>
    <property type="match status" value="1"/>
</dbReference>
<comment type="caution">
    <text evidence="8">The sequence shown here is derived from an EMBL/GenBank/DDBJ whole genome shotgun (WGS) entry which is preliminary data.</text>
</comment>
<dbReference type="SUPFAM" id="SSF53067">
    <property type="entry name" value="Actin-like ATPase domain"/>
    <property type="match status" value="2"/>
</dbReference>
<dbReference type="InterPro" id="IPR043129">
    <property type="entry name" value="ATPase_NBD"/>
</dbReference>
<dbReference type="Gene3D" id="3.30.420.40">
    <property type="match status" value="2"/>
</dbReference>
<comment type="similarity">
    <text evidence="1">Belongs to the heat shock protein 70 family.</text>
</comment>
<sequence length="610" mass="64336">MRELAIDFGTSNTVAAVRTAPGAAPQLLQVDGLPTLSSAVFLAKNGTELIAGREAERQSRLDPARYEPNPKRRIDDVEVLLGPTVIPVVDLIAAVLRKVATETTRQLGGPPDRVVLTHPADWRRIRQNTLLAAARAAGWGGRIQLLAEPVSAAAHFANLDEGGAVQPGTAIAIYDMGGGTTDTAVVLRTEEGWQVLAEDGLSDVGGRDIDQLLLDRVRQSVGADRPEWAELLRPSTPVARRAARAMLDDIAAGKEALSSYPQTDIPLPHGMPDVHLTRAELEELVRPSVERATALLASTIATTGLPLSALAGIYLVGGASRMPLVGQLIAERTGIVPVAVQAPESSVALGALNAPVGRDDTDPREPPACLAAAASTPEPATAWQHPGQHATQPMTQPQPVATPQWTNQPKRKRWPWVAAAAGAAVLAAGILVPVLLSGDDPTANGQRGIAERTSTNEPEPAPPDPNNPLDSDPQVRSFAGDARAVVQDCTDKKGSAADVLEARTQVECWLPQEQGEPYAVTYYAGDDSCGQLLRMVSQLGAKPEGTGDWSSGEHGGRWMNLATSIGPSSAVTYWATEDQTLCGLVEPPTGTDASTQDVHDVWESSVKQGN</sequence>
<feature type="transmembrane region" description="Helical" evidence="7">
    <location>
        <begin position="294"/>
        <end position="316"/>
    </location>
</feature>
<evidence type="ECO:0000313" key="8">
    <source>
        <dbReference type="EMBL" id="TCP57365.1"/>
    </source>
</evidence>
<dbReference type="GO" id="GO:0005524">
    <property type="term" value="F:ATP binding"/>
    <property type="evidence" value="ECO:0007669"/>
    <property type="project" value="UniProtKB-KW"/>
</dbReference>
<feature type="region of interest" description="Disordered" evidence="6">
    <location>
        <begin position="353"/>
        <end position="412"/>
    </location>
</feature>
<evidence type="ECO:0000256" key="3">
    <source>
        <dbReference type="ARBA" id="ARBA00022840"/>
    </source>
</evidence>
<keyword evidence="7" id="KW-1133">Transmembrane helix</keyword>
<keyword evidence="3" id="KW-0067">ATP-binding</keyword>
<keyword evidence="2" id="KW-0547">Nucleotide-binding</keyword>
<feature type="transmembrane region" description="Helical" evidence="7">
    <location>
        <begin position="414"/>
        <end position="436"/>
    </location>
</feature>